<dbReference type="GO" id="GO:0051996">
    <property type="term" value="F:squalene synthase [NAD(P)H] activity"/>
    <property type="evidence" value="ECO:0007669"/>
    <property type="project" value="InterPro"/>
</dbReference>
<dbReference type="SFLD" id="SFLDS00005">
    <property type="entry name" value="Isoprenoid_Synthase_Type_I"/>
    <property type="match status" value="1"/>
</dbReference>
<dbReference type="GO" id="GO:0016117">
    <property type="term" value="P:carotenoid biosynthetic process"/>
    <property type="evidence" value="ECO:0007669"/>
    <property type="project" value="UniProtKB-ARBA"/>
</dbReference>
<keyword evidence="5" id="KW-1185">Reference proteome</keyword>
<evidence type="ECO:0000256" key="3">
    <source>
        <dbReference type="SAM" id="MobiDB-lite"/>
    </source>
</evidence>
<dbReference type="UniPathway" id="UPA00799"/>
<reference evidence="4 5" key="1">
    <citation type="journal article" date="2009" name="Stand. Genomic Sci.">
        <title>Complete genome sequence of Kytococcus sedentarius type strain (541).</title>
        <authorList>
            <person name="Sims D."/>
            <person name="Brettin T."/>
            <person name="Detter J.C."/>
            <person name="Han C."/>
            <person name="Lapidus A."/>
            <person name="Copeland A."/>
            <person name="Glavina Del Rio T."/>
            <person name="Nolan M."/>
            <person name="Chen F."/>
            <person name="Lucas S."/>
            <person name="Tice H."/>
            <person name="Cheng J.F."/>
            <person name="Bruce D."/>
            <person name="Goodwin L."/>
            <person name="Pitluck S."/>
            <person name="Ovchinnikova G."/>
            <person name="Pati A."/>
            <person name="Ivanova N."/>
            <person name="Mavrommatis K."/>
            <person name="Chen A."/>
            <person name="Palaniappan K."/>
            <person name="D'haeseleer P."/>
            <person name="Chain P."/>
            <person name="Bristow J."/>
            <person name="Eisen J.A."/>
            <person name="Markowitz V."/>
            <person name="Hugenholtz P."/>
            <person name="Schneider S."/>
            <person name="Goker M."/>
            <person name="Pukall R."/>
            <person name="Kyrpides N.C."/>
            <person name="Klenk H.P."/>
        </authorList>
    </citation>
    <scope>NUCLEOTIDE SEQUENCE [LARGE SCALE GENOMIC DNA]</scope>
    <source>
        <strain evidence="5">ATCC 14392 / DSM 20547 / JCM 11482 / CCUG 33030 / NBRC 15357 / NCTC 11040 / CCM 314 / 541</strain>
    </source>
</reference>
<dbReference type="STRING" id="478801.Ksed_13840"/>
<proteinExistence type="predicted"/>
<comment type="pathway">
    <text evidence="1">Carotenoid biosynthesis; phytoene biosynthesis.</text>
</comment>
<gene>
    <name evidence="4" type="ordered locus">Ksed_13840</name>
</gene>
<dbReference type="Proteomes" id="UP000006666">
    <property type="component" value="Chromosome"/>
</dbReference>
<dbReference type="SFLD" id="SFLDG01018">
    <property type="entry name" value="Squalene/Phytoene_Synthase_Lik"/>
    <property type="match status" value="1"/>
</dbReference>
<dbReference type="KEGG" id="kse:Ksed_13840"/>
<dbReference type="Pfam" id="PF00494">
    <property type="entry name" value="SQS_PSY"/>
    <property type="match status" value="1"/>
</dbReference>
<evidence type="ECO:0000313" key="4">
    <source>
        <dbReference type="EMBL" id="ACV06411.1"/>
    </source>
</evidence>
<feature type="region of interest" description="Disordered" evidence="3">
    <location>
        <begin position="1"/>
        <end position="20"/>
    </location>
</feature>
<organism evidence="4 5">
    <name type="scientific">Kytococcus sedentarius (strain ATCC 14392 / DSM 20547 / JCM 11482 / CCUG 33030 / NBRC 15357 / NCTC 11040 / CCM 314 / 541)</name>
    <name type="common">Micrococcus sedentarius</name>
    <dbReference type="NCBI Taxonomy" id="478801"/>
    <lineage>
        <taxon>Bacteria</taxon>
        <taxon>Bacillati</taxon>
        <taxon>Actinomycetota</taxon>
        <taxon>Actinomycetes</taxon>
        <taxon>Micrococcales</taxon>
        <taxon>Kytococcaceae</taxon>
        <taxon>Kytococcus</taxon>
    </lineage>
</organism>
<dbReference type="SUPFAM" id="SSF48576">
    <property type="entry name" value="Terpenoid synthases"/>
    <property type="match status" value="1"/>
</dbReference>
<dbReference type="CDD" id="cd00683">
    <property type="entry name" value="Trans_IPPS_HH"/>
    <property type="match status" value="1"/>
</dbReference>
<dbReference type="InterPro" id="IPR002060">
    <property type="entry name" value="Squ/phyt_synthse"/>
</dbReference>
<name>C7NHQ4_KYTSD</name>
<dbReference type="InterPro" id="IPR019845">
    <property type="entry name" value="Squalene/phytoene_synthase_CS"/>
</dbReference>
<dbReference type="InterPro" id="IPR044843">
    <property type="entry name" value="Trans_IPPS_bact-type"/>
</dbReference>
<dbReference type="RefSeq" id="WP_015779356.1">
    <property type="nucleotide sequence ID" value="NC_013169.1"/>
</dbReference>
<evidence type="ECO:0000313" key="5">
    <source>
        <dbReference type="Proteomes" id="UP000006666"/>
    </source>
</evidence>
<dbReference type="Gene3D" id="1.10.600.10">
    <property type="entry name" value="Farnesyl Diphosphate Synthase"/>
    <property type="match status" value="1"/>
</dbReference>
<dbReference type="InterPro" id="IPR033904">
    <property type="entry name" value="Trans_IPPS_HH"/>
</dbReference>
<dbReference type="EMBL" id="CP001686">
    <property type="protein sequence ID" value="ACV06411.1"/>
    <property type="molecule type" value="Genomic_DNA"/>
</dbReference>
<accession>C7NHQ4</accession>
<dbReference type="AlphaFoldDB" id="C7NHQ4"/>
<dbReference type="InterPro" id="IPR008949">
    <property type="entry name" value="Isoprenoid_synthase_dom_sf"/>
</dbReference>
<dbReference type="PANTHER" id="PTHR31480">
    <property type="entry name" value="BIFUNCTIONAL LYCOPENE CYCLASE/PHYTOENE SYNTHASE"/>
    <property type="match status" value="1"/>
</dbReference>
<dbReference type="HOGENOM" id="CLU_037269_3_0_11"/>
<dbReference type="PROSITE" id="PS01045">
    <property type="entry name" value="SQUALEN_PHYTOEN_SYN_2"/>
    <property type="match status" value="1"/>
</dbReference>
<protein>
    <submittedName>
        <fullName evidence="4">Phytoene/squalene synthetase</fullName>
    </submittedName>
</protein>
<keyword evidence="2" id="KW-0808">Transferase</keyword>
<dbReference type="SFLD" id="SFLDG01212">
    <property type="entry name" value="Phytoene_synthase_like"/>
    <property type="match status" value="1"/>
</dbReference>
<evidence type="ECO:0000256" key="1">
    <source>
        <dbReference type="ARBA" id="ARBA00004684"/>
    </source>
</evidence>
<dbReference type="GO" id="GO:0004311">
    <property type="term" value="F:geranylgeranyl diphosphate synthase activity"/>
    <property type="evidence" value="ECO:0007669"/>
    <property type="project" value="InterPro"/>
</dbReference>
<dbReference type="eggNOG" id="COG1562">
    <property type="taxonomic scope" value="Bacteria"/>
</dbReference>
<sequence length="326" mass="35208">MHRAAVPHQQDGWEEPAGWDPGAADVARRALVDHTMASRRASRQVIAHYSTSFGLATRLLGEPVRHRVRSLYALVRVADEIVDGAAAGAGLGPDAIGALLDDHEARTEEALATGYSTDPVVHAFADAARACGITPELTRPFYASMRADLQVAEHDERTFEEYVYGSAEMVGLMCLRAFATDDAPTPVAPSPDLVEGARRLGAAFQKVNFLRDLAEDTDGRGRAYFPGLDPASLSTVHRDALVAGIRADLAVADAVIPRLPDSSRTAVRVCHDLYAALTDRLARTPAHALRTRRVRVPDARKAAIVGRAVVRERCGGLPRIGREETR</sequence>
<evidence type="ECO:0000256" key="2">
    <source>
        <dbReference type="ARBA" id="ARBA00022679"/>
    </source>
</evidence>